<dbReference type="PANTHER" id="PTHR12425">
    <property type="entry name" value="SYNEMBRYN"/>
    <property type="match status" value="1"/>
</dbReference>
<comment type="similarity">
    <text evidence="1">Belongs to the synembryn family.</text>
</comment>
<dbReference type="EMBL" id="SPLM01000146">
    <property type="protein sequence ID" value="TMW56068.1"/>
    <property type="molecule type" value="Genomic_DNA"/>
</dbReference>
<evidence type="ECO:0000313" key="5">
    <source>
        <dbReference type="Proteomes" id="UP000794436"/>
    </source>
</evidence>
<keyword evidence="5" id="KW-1185">Reference proteome</keyword>
<comment type="caution">
    <text evidence="4">The sequence shown here is derived from an EMBL/GenBank/DDBJ whole genome shotgun (WGS) entry which is preliminary data.</text>
</comment>
<protein>
    <submittedName>
        <fullName evidence="4">Uncharacterized protein</fullName>
    </submittedName>
</protein>
<dbReference type="Pfam" id="PF10165">
    <property type="entry name" value="Ric8"/>
    <property type="match status" value="1"/>
</dbReference>
<dbReference type="GO" id="GO:0001965">
    <property type="term" value="F:G-protein alpha-subunit binding"/>
    <property type="evidence" value="ECO:0007669"/>
    <property type="project" value="TreeGrafter"/>
</dbReference>
<evidence type="ECO:0000256" key="1">
    <source>
        <dbReference type="ARBA" id="ARBA00009049"/>
    </source>
</evidence>
<gene>
    <name evidence="4" type="ORF">Poli38472_008716</name>
</gene>
<dbReference type="OrthoDB" id="5585685at2759"/>
<dbReference type="GO" id="GO:0005737">
    <property type="term" value="C:cytoplasm"/>
    <property type="evidence" value="ECO:0007669"/>
    <property type="project" value="TreeGrafter"/>
</dbReference>
<dbReference type="GO" id="GO:0005085">
    <property type="term" value="F:guanyl-nucleotide exchange factor activity"/>
    <property type="evidence" value="ECO:0007669"/>
    <property type="project" value="UniProtKB-KW"/>
</dbReference>
<organism evidence="4 5">
    <name type="scientific">Pythium oligandrum</name>
    <name type="common">Mycoparasitic fungus</name>
    <dbReference type="NCBI Taxonomy" id="41045"/>
    <lineage>
        <taxon>Eukaryota</taxon>
        <taxon>Sar</taxon>
        <taxon>Stramenopiles</taxon>
        <taxon>Oomycota</taxon>
        <taxon>Peronosporomycetes</taxon>
        <taxon>Pythiales</taxon>
        <taxon>Pythiaceae</taxon>
        <taxon>Pythium</taxon>
    </lineage>
</organism>
<keyword evidence="2" id="KW-0344">Guanine-nucleotide releasing factor</keyword>
<reference evidence="4" key="1">
    <citation type="submission" date="2019-03" db="EMBL/GenBank/DDBJ databases">
        <title>Long read genome sequence of the mycoparasitic Pythium oligandrum ATCC 38472 isolated from sugarbeet rhizosphere.</title>
        <authorList>
            <person name="Gaulin E."/>
        </authorList>
    </citation>
    <scope>NUCLEOTIDE SEQUENCE</scope>
    <source>
        <strain evidence="4">ATCC 38472_TT</strain>
    </source>
</reference>
<proteinExistence type="inferred from homology"/>
<dbReference type="PANTHER" id="PTHR12425:SF5">
    <property type="entry name" value="SYNEMBRYN"/>
    <property type="match status" value="1"/>
</dbReference>
<dbReference type="AlphaFoldDB" id="A0A8K1FEQ1"/>
<evidence type="ECO:0000313" key="4">
    <source>
        <dbReference type="EMBL" id="TMW56068.1"/>
    </source>
</evidence>
<dbReference type="InterPro" id="IPR019318">
    <property type="entry name" value="Gua_nucleotide_exch_fac_Ric8"/>
</dbReference>
<evidence type="ECO:0000256" key="2">
    <source>
        <dbReference type="ARBA" id="ARBA00022658"/>
    </source>
</evidence>
<evidence type="ECO:0000256" key="3">
    <source>
        <dbReference type="ARBA" id="ARBA00023186"/>
    </source>
</evidence>
<dbReference type="GO" id="GO:0007186">
    <property type="term" value="P:G protein-coupled receptor signaling pathway"/>
    <property type="evidence" value="ECO:0007669"/>
    <property type="project" value="TreeGrafter"/>
</dbReference>
<accession>A0A8K1FEQ1</accession>
<dbReference type="Proteomes" id="UP000794436">
    <property type="component" value="Unassembled WGS sequence"/>
</dbReference>
<name>A0A8K1FEQ1_PYTOL</name>
<sequence>MAMEEGFVDAEELQRWIEKTEDLIQRQETTLGSVPTRVKVAGLIVKALHAVTSATRLLVCDEEATVKLLTMTKVLMRDRRGIDALLDINTLELFLLCAEGPDVRVGEEAMKCFINSVYSRPEFVRDYVMPTNTPSRVLSLTARAGPASFHLMVWKALLVSCEADVMIQFLNTSVHNWQRIHSTLRYCLYAPASLSFPHGHERAALTLELLKLLAVLVNSLHWPPATSSEEHHGDTQAIAVCLQQLGDVLLDTLNHVPPGSSPFTSPLVDIKNKALELFMFLPPVTLPLFLAQQHKALQGMLTHLHTMVVLVRIEKTRLTRDLAPVLLACHHLTATGDPIVKRFFTTHLFENSFFHKHLTALLTSLDTSVKRYTGEWLYLLCDQNADEYTRRTGIGNAIGLLRIKGLA</sequence>
<keyword evidence="3" id="KW-0143">Chaperone</keyword>